<evidence type="ECO:0000313" key="1">
    <source>
        <dbReference type="EMBL" id="TYG95798.1"/>
    </source>
</evidence>
<dbReference type="AlphaFoldDB" id="A0A5D2ESI5"/>
<protein>
    <submittedName>
        <fullName evidence="1">Uncharacterized protein</fullName>
    </submittedName>
</protein>
<dbReference type="EMBL" id="CM017698">
    <property type="protein sequence ID" value="TYG95798.1"/>
    <property type="molecule type" value="Genomic_DNA"/>
</dbReference>
<proteinExistence type="predicted"/>
<name>A0A5D2ESI5_GOSDA</name>
<keyword evidence="2" id="KW-1185">Reference proteome</keyword>
<sequence>MLEQRPDPTSERAKQGNLVRMCWHRTEAVLALGVRSTKACWRLGSCCCGAGEGKEP</sequence>
<gene>
    <name evidence="1" type="ORF">ES288_A11G297000v1</name>
</gene>
<dbReference type="Proteomes" id="UP000323506">
    <property type="component" value="Chromosome A11"/>
</dbReference>
<reference evidence="1 2" key="1">
    <citation type="submission" date="2019-06" db="EMBL/GenBank/DDBJ databases">
        <title>WGS assembly of Gossypium darwinii.</title>
        <authorList>
            <person name="Chen Z.J."/>
            <person name="Sreedasyam A."/>
            <person name="Ando A."/>
            <person name="Song Q."/>
            <person name="De L."/>
            <person name="Hulse-Kemp A."/>
            <person name="Ding M."/>
            <person name="Ye W."/>
            <person name="Kirkbride R."/>
            <person name="Jenkins J."/>
            <person name="Plott C."/>
            <person name="Lovell J."/>
            <person name="Lin Y.-M."/>
            <person name="Vaughn R."/>
            <person name="Liu B."/>
            <person name="Li W."/>
            <person name="Simpson S."/>
            <person name="Scheffler B."/>
            <person name="Saski C."/>
            <person name="Grover C."/>
            <person name="Hu G."/>
            <person name="Conover J."/>
            <person name="Carlson J."/>
            <person name="Shu S."/>
            <person name="Boston L."/>
            <person name="Williams M."/>
            <person name="Peterson D."/>
            <person name="Mcgee K."/>
            <person name="Jones D."/>
            <person name="Wendel J."/>
            <person name="Stelly D."/>
            <person name="Grimwood J."/>
            <person name="Schmutz J."/>
        </authorList>
    </citation>
    <scope>NUCLEOTIDE SEQUENCE [LARGE SCALE GENOMIC DNA]</scope>
    <source>
        <strain evidence="1">1808015.09</strain>
    </source>
</reference>
<organism evidence="1 2">
    <name type="scientific">Gossypium darwinii</name>
    <name type="common">Darwin's cotton</name>
    <name type="synonym">Gossypium barbadense var. darwinii</name>
    <dbReference type="NCBI Taxonomy" id="34276"/>
    <lineage>
        <taxon>Eukaryota</taxon>
        <taxon>Viridiplantae</taxon>
        <taxon>Streptophyta</taxon>
        <taxon>Embryophyta</taxon>
        <taxon>Tracheophyta</taxon>
        <taxon>Spermatophyta</taxon>
        <taxon>Magnoliopsida</taxon>
        <taxon>eudicotyledons</taxon>
        <taxon>Gunneridae</taxon>
        <taxon>Pentapetalae</taxon>
        <taxon>rosids</taxon>
        <taxon>malvids</taxon>
        <taxon>Malvales</taxon>
        <taxon>Malvaceae</taxon>
        <taxon>Malvoideae</taxon>
        <taxon>Gossypium</taxon>
    </lineage>
</organism>
<evidence type="ECO:0000313" key="2">
    <source>
        <dbReference type="Proteomes" id="UP000323506"/>
    </source>
</evidence>
<accession>A0A5D2ESI5</accession>